<evidence type="ECO:0000256" key="11">
    <source>
        <dbReference type="ARBA" id="ARBA00037847"/>
    </source>
</evidence>
<evidence type="ECO:0000256" key="6">
    <source>
        <dbReference type="ARBA" id="ARBA00022837"/>
    </source>
</evidence>
<evidence type="ECO:0000256" key="13">
    <source>
        <dbReference type="SAM" id="Phobius"/>
    </source>
</evidence>
<dbReference type="Gene3D" id="2.10.25.10">
    <property type="entry name" value="Laminin"/>
    <property type="match status" value="1"/>
</dbReference>
<feature type="transmembrane region" description="Helical" evidence="13">
    <location>
        <begin position="664"/>
        <end position="685"/>
    </location>
</feature>
<feature type="signal peptide" evidence="14">
    <location>
        <begin position="1"/>
        <end position="24"/>
    </location>
</feature>
<evidence type="ECO:0000256" key="14">
    <source>
        <dbReference type="SAM" id="SignalP"/>
    </source>
</evidence>
<feature type="compositionally biased region" description="Low complexity" evidence="12">
    <location>
        <begin position="754"/>
        <end position="767"/>
    </location>
</feature>
<dbReference type="InterPro" id="IPR018097">
    <property type="entry name" value="EGF_Ca-bd_CS"/>
</dbReference>
<comment type="subcellular location">
    <subcellularLocation>
        <location evidence="11">Endomembrane system</location>
        <topology evidence="11">Single-pass membrane protein</topology>
    </subcellularLocation>
    <subcellularLocation>
        <location evidence="1">Membrane</location>
        <topology evidence="1">Single-pass type I membrane protein</topology>
    </subcellularLocation>
</comment>
<dbReference type="AlphaFoldDB" id="A0A835VVS1"/>
<keyword evidence="10" id="KW-0325">Glycoprotein</keyword>
<dbReference type="Pfam" id="PF25011">
    <property type="entry name" value="VSR_TRX"/>
    <property type="match status" value="1"/>
</dbReference>
<dbReference type="GO" id="GO:0005509">
    <property type="term" value="F:calcium ion binding"/>
    <property type="evidence" value="ECO:0007669"/>
    <property type="project" value="InterPro"/>
</dbReference>
<evidence type="ECO:0000259" key="15">
    <source>
        <dbReference type="Pfam" id="PF02225"/>
    </source>
</evidence>
<dbReference type="Proteomes" id="UP000650467">
    <property type="component" value="Unassembled WGS sequence"/>
</dbReference>
<dbReference type="InterPro" id="IPR046450">
    <property type="entry name" value="PA_dom_sf"/>
</dbReference>
<dbReference type="Gene3D" id="3.50.30.30">
    <property type="match status" value="1"/>
</dbReference>
<sequence length="891" mass="92979">MRRPQQILALLAVVVLASKVYVQAGYSIEQAGLKVIFPPDNKKTVQMAMADFGKPRYGATLIGNLIYPSSQAGYGGSSGYTCFPEDCQYGCQNFNASKPVFKIDRQPGQFYIMLLDRGPRNKEGHTACYFLDKVFNAQAAGADAVLVANDEPGELSTAVAPEDDDTAKELLSLTISAAMISLDDANLLRQLLKDNPQVTVMLNWTSVVPQSSVVSWEFWTNSNDECGFSCKEQLKFITDMKDKAQALETAGKAKFSPHYLLWNCPAAFLNTTECQTECIMNGTYCVPDPDDDPTKGYSGREVLAMNMRQLCFHRLASAAGKAQLWWDYATRFAANCSMSAKTYTLDCAAGVFDSLGGADLAAGKTGRAVWDACAGFNETAAAAAAATNPGALKIQVLEDELANQRGNDSLGISAVSILPTVRINGRQYRGSLDVGGVMRAICSGFPAGTEPSLCNQGWVSEDECLPGGVGYLACMSSDGALAGKTKCVNTFQGYSCECKDGMYKYVNPLTGEERCEDVNECLATNVPITDPACACPRCACVNKVGSYKCTGPLDNKCKAENNFGGCWKDTVKGETFTSCVDTVWEFQRMAARGLVNETDPWFKCECPKCFRATAANTCEPVCDLDQCDRNTGYCAPKGGGGGKTDSSGGSSGGGGGSSKSGMSVGGIIGIALASAALTGVVVLAANRYLMKQRMGDEIRDIMAQYMPLQERERNALLAARAGAAGGRVGRGPGGGIRPDEDSDDDGNGVGAYGWPGAPQGAAAAAPGGSLGPLGPPAPAAPTLAAAGQRAVWGPPPVNAAAAAPHKPAAGAASSSRPPAAASASSSARPAVDVFTLDEAPMLPSSTAARAASDADPLLGRELGGASSGGVASPLEQGAAAKQGKPEDNPFL</sequence>
<evidence type="ECO:0000313" key="18">
    <source>
        <dbReference type="Proteomes" id="UP000650467"/>
    </source>
</evidence>
<organism evidence="17 18">
    <name type="scientific">Chlamydomonas incerta</name>
    <dbReference type="NCBI Taxonomy" id="51695"/>
    <lineage>
        <taxon>Eukaryota</taxon>
        <taxon>Viridiplantae</taxon>
        <taxon>Chlorophyta</taxon>
        <taxon>core chlorophytes</taxon>
        <taxon>Chlorophyceae</taxon>
        <taxon>CS clade</taxon>
        <taxon>Chlamydomonadales</taxon>
        <taxon>Chlamydomonadaceae</taxon>
        <taxon>Chlamydomonas</taxon>
    </lineage>
</organism>
<evidence type="ECO:0000259" key="16">
    <source>
        <dbReference type="Pfam" id="PF25011"/>
    </source>
</evidence>
<evidence type="ECO:0000313" key="17">
    <source>
        <dbReference type="EMBL" id="KAG2427633.1"/>
    </source>
</evidence>
<keyword evidence="8 13" id="KW-0472">Membrane</keyword>
<evidence type="ECO:0000256" key="2">
    <source>
        <dbReference type="ARBA" id="ARBA00022536"/>
    </source>
</evidence>
<accession>A0A835VVS1</accession>
<protein>
    <recommendedName>
        <fullName evidence="19">PA domain-containing protein</fullName>
    </recommendedName>
</protein>
<evidence type="ECO:0000256" key="7">
    <source>
        <dbReference type="ARBA" id="ARBA00022989"/>
    </source>
</evidence>
<evidence type="ECO:0008006" key="19">
    <source>
        <dbReference type="Google" id="ProtNLM"/>
    </source>
</evidence>
<feature type="domain" description="PA" evidence="15">
    <location>
        <begin position="112"/>
        <end position="187"/>
    </location>
</feature>
<dbReference type="GO" id="GO:0012505">
    <property type="term" value="C:endomembrane system"/>
    <property type="evidence" value="ECO:0007669"/>
    <property type="project" value="UniProtKB-SubCell"/>
</dbReference>
<keyword evidence="3 13" id="KW-0812">Transmembrane</keyword>
<keyword evidence="7 13" id="KW-1133">Transmembrane helix</keyword>
<evidence type="ECO:0000256" key="5">
    <source>
        <dbReference type="ARBA" id="ARBA00022737"/>
    </source>
</evidence>
<feature type="chain" id="PRO_5032854202" description="PA domain-containing protein" evidence="14">
    <location>
        <begin position="25"/>
        <end position="891"/>
    </location>
</feature>
<dbReference type="SUPFAM" id="SSF52025">
    <property type="entry name" value="PA domain"/>
    <property type="match status" value="1"/>
</dbReference>
<evidence type="ECO:0000256" key="3">
    <source>
        <dbReference type="ARBA" id="ARBA00022692"/>
    </source>
</evidence>
<dbReference type="Pfam" id="PF02225">
    <property type="entry name" value="PA"/>
    <property type="match status" value="1"/>
</dbReference>
<comment type="caution">
    <text evidence="17">The sequence shown here is derived from an EMBL/GenBank/DDBJ whole genome shotgun (WGS) entry which is preliminary data.</text>
</comment>
<evidence type="ECO:0000256" key="1">
    <source>
        <dbReference type="ARBA" id="ARBA00004479"/>
    </source>
</evidence>
<dbReference type="InterPro" id="IPR056858">
    <property type="entry name" value="VSR_TRX"/>
</dbReference>
<feature type="region of interest" description="Disordered" evidence="12">
    <location>
        <begin position="724"/>
        <end position="776"/>
    </location>
</feature>
<reference evidence="17" key="1">
    <citation type="journal article" date="2020" name="bioRxiv">
        <title>Comparative genomics of Chlamydomonas.</title>
        <authorList>
            <person name="Craig R.J."/>
            <person name="Hasan A.R."/>
            <person name="Ness R.W."/>
            <person name="Keightley P.D."/>
        </authorList>
    </citation>
    <scope>NUCLEOTIDE SEQUENCE</scope>
    <source>
        <strain evidence="17">SAG 7.73</strain>
    </source>
</reference>
<feature type="compositionally biased region" description="Low complexity" evidence="12">
    <location>
        <begin position="844"/>
        <end position="855"/>
    </location>
</feature>
<proteinExistence type="predicted"/>
<feature type="region of interest" description="Disordered" evidence="12">
    <location>
        <begin position="638"/>
        <end position="658"/>
    </location>
</feature>
<feature type="region of interest" description="Disordered" evidence="12">
    <location>
        <begin position="796"/>
        <end position="891"/>
    </location>
</feature>
<dbReference type="PROSITE" id="PS01187">
    <property type="entry name" value="EGF_CA"/>
    <property type="match status" value="1"/>
</dbReference>
<keyword evidence="18" id="KW-1185">Reference proteome</keyword>
<keyword evidence="9" id="KW-1015">Disulfide bond</keyword>
<dbReference type="GO" id="GO:0016020">
    <property type="term" value="C:membrane"/>
    <property type="evidence" value="ECO:0007669"/>
    <property type="project" value="UniProtKB-SubCell"/>
</dbReference>
<evidence type="ECO:0000256" key="4">
    <source>
        <dbReference type="ARBA" id="ARBA00022729"/>
    </source>
</evidence>
<name>A0A835VVS1_CHLIN</name>
<gene>
    <name evidence="17" type="ORF">HXX76_012284</name>
</gene>
<dbReference type="OrthoDB" id="10045365at2759"/>
<feature type="compositionally biased region" description="Low complexity" evidence="12">
    <location>
        <begin position="798"/>
        <end position="830"/>
    </location>
</feature>
<dbReference type="PANTHER" id="PTHR22702:SF1">
    <property type="entry name" value="PROTEASE-ASSOCIATED DOMAIN-CONTAINING PROTEIN 1"/>
    <property type="match status" value="1"/>
</dbReference>
<keyword evidence="2" id="KW-0245">EGF-like domain</keyword>
<dbReference type="PANTHER" id="PTHR22702">
    <property type="entry name" value="PROTEASE-ASSOCIATED DOMAIN-CONTAINING PROTEIN"/>
    <property type="match status" value="1"/>
</dbReference>
<keyword evidence="6" id="KW-0106">Calcium</keyword>
<feature type="compositionally biased region" description="Gly residues" evidence="12">
    <location>
        <begin position="724"/>
        <end position="736"/>
    </location>
</feature>
<dbReference type="InterPro" id="IPR003137">
    <property type="entry name" value="PA_domain"/>
</dbReference>
<keyword evidence="5" id="KW-0677">Repeat</keyword>
<evidence type="ECO:0000256" key="12">
    <source>
        <dbReference type="SAM" id="MobiDB-lite"/>
    </source>
</evidence>
<keyword evidence="4 14" id="KW-0732">Signal</keyword>
<evidence type="ECO:0000256" key="10">
    <source>
        <dbReference type="ARBA" id="ARBA00023180"/>
    </source>
</evidence>
<evidence type="ECO:0000256" key="8">
    <source>
        <dbReference type="ARBA" id="ARBA00023136"/>
    </source>
</evidence>
<dbReference type="EMBL" id="JAEHOC010000039">
    <property type="protein sequence ID" value="KAG2427633.1"/>
    <property type="molecule type" value="Genomic_DNA"/>
</dbReference>
<evidence type="ECO:0000256" key="9">
    <source>
        <dbReference type="ARBA" id="ARBA00023157"/>
    </source>
</evidence>
<feature type="domain" description="Vacuolar sorting receptor thioredoxin-like" evidence="16">
    <location>
        <begin position="214"/>
        <end position="442"/>
    </location>
</feature>